<organism evidence="1 2">
    <name type="scientific">Salmonella enterica subsp. enterica serovar Urbana str. R8-2977</name>
    <dbReference type="NCBI Taxonomy" id="913084"/>
    <lineage>
        <taxon>Bacteria</taxon>
        <taxon>Pseudomonadati</taxon>
        <taxon>Pseudomonadota</taxon>
        <taxon>Gammaproteobacteria</taxon>
        <taxon>Enterobacterales</taxon>
        <taxon>Enterobacteriaceae</taxon>
        <taxon>Salmonella</taxon>
    </lineage>
</organism>
<dbReference type="EMBL" id="AFCW01000114">
    <property type="protein sequence ID" value="EHD07267.1"/>
    <property type="molecule type" value="Genomic_DNA"/>
</dbReference>
<protein>
    <submittedName>
        <fullName evidence="1">Uncharacterized protein</fullName>
    </submittedName>
</protein>
<feature type="non-terminal residue" evidence="1">
    <location>
        <position position="1"/>
    </location>
</feature>
<proteinExistence type="predicted"/>
<evidence type="ECO:0000313" key="1">
    <source>
        <dbReference type="EMBL" id="EHD07267.1"/>
    </source>
</evidence>
<gene>
    <name evidence="1" type="ORF">LTSEURB_0275</name>
</gene>
<dbReference type="AlphaFoldDB" id="G5RQF7"/>
<comment type="caution">
    <text evidence="1">The sequence shown here is derived from an EMBL/GenBank/DDBJ whole genome shotgun (WGS) entry which is preliminary data.</text>
</comment>
<sequence length="41" mass="4443">TVAGAIDQYSLMTLTQCVELSVFHLVSLVGVKTEDIFTSLL</sequence>
<dbReference type="Proteomes" id="UP000004776">
    <property type="component" value="Unassembled WGS sequence"/>
</dbReference>
<reference evidence="1 2" key="1">
    <citation type="journal article" date="2011" name="BMC Genomics">
        <title>Genome sequencing reveals diversification of virulence factor content and possible host adaptation in distinct subpopulations of Salmonella enterica.</title>
        <authorList>
            <person name="den Bakker H.C."/>
            <person name="Moreno Switt A.I."/>
            <person name="Govoni G."/>
            <person name="Cummings C.A."/>
            <person name="Ranieri M.L."/>
            <person name="Degoricija L."/>
            <person name="Hoelzer K."/>
            <person name="Rodriguez-Rivera L.D."/>
            <person name="Brown S."/>
            <person name="Bolchacova E."/>
            <person name="Furtado M.R."/>
            <person name="Wiedmann M."/>
        </authorList>
    </citation>
    <scope>NUCLEOTIDE SEQUENCE [LARGE SCALE GENOMIC DNA]</scope>
    <source>
        <strain evidence="1 2">R8-2977</strain>
    </source>
</reference>
<accession>G5RQF7</accession>
<evidence type="ECO:0000313" key="2">
    <source>
        <dbReference type="Proteomes" id="UP000004776"/>
    </source>
</evidence>
<name>G5RQF7_SALET</name>